<evidence type="ECO:0000256" key="9">
    <source>
        <dbReference type="SAM" id="SignalP"/>
    </source>
</evidence>
<feature type="domain" description="Glycoside hydrolase 35 catalytic" evidence="10">
    <location>
        <begin position="30"/>
        <end position="360"/>
    </location>
</feature>
<evidence type="ECO:0000256" key="5">
    <source>
        <dbReference type="ARBA" id="ARBA00023295"/>
    </source>
</evidence>
<dbReference type="InterPro" id="IPR019801">
    <property type="entry name" value="Glyco_hydro_35_CS"/>
</dbReference>
<dbReference type="GO" id="GO:0005975">
    <property type="term" value="P:carbohydrate metabolic process"/>
    <property type="evidence" value="ECO:0007669"/>
    <property type="project" value="InterPro"/>
</dbReference>
<dbReference type="InterPro" id="IPR008979">
    <property type="entry name" value="Galactose-bd-like_sf"/>
</dbReference>
<dbReference type="SUPFAM" id="SSF49785">
    <property type="entry name" value="Galactose-binding domain-like"/>
    <property type="match status" value="1"/>
</dbReference>
<dbReference type="Pfam" id="PF21467">
    <property type="entry name" value="BetaGal_gal-bd"/>
    <property type="match status" value="1"/>
</dbReference>
<dbReference type="SUPFAM" id="SSF51445">
    <property type="entry name" value="(Trans)glycosidases"/>
    <property type="match status" value="1"/>
</dbReference>
<protein>
    <recommendedName>
        <fullName evidence="7">Beta-galactosidase</fullName>
        <ecNumber evidence="7">3.2.1.23</ecNumber>
    </recommendedName>
</protein>
<feature type="domain" description="Beta-galactosidase 1-like first all-beta" evidence="11">
    <location>
        <begin position="407"/>
        <end position="525"/>
    </location>
</feature>
<accession>A0A914WYH7</accession>
<comment type="similarity">
    <text evidence="1 8">Belongs to the glycosyl hydrolase 35 family.</text>
</comment>
<dbReference type="PANTHER" id="PTHR23421">
    <property type="entry name" value="BETA-GALACTOSIDASE RELATED"/>
    <property type="match status" value="1"/>
</dbReference>
<keyword evidence="4" id="KW-0325">Glycoprotein</keyword>
<dbReference type="InterPro" id="IPR048912">
    <property type="entry name" value="BetaGal1-like_ABD1"/>
</dbReference>
<evidence type="ECO:0000259" key="10">
    <source>
        <dbReference type="Pfam" id="PF01301"/>
    </source>
</evidence>
<evidence type="ECO:0000256" key="2">
    <source>
        <dbReference type="ARBA" id="ARBA00022729"/>
    </source>
</evidence>
<feature type="chain" id="PRO_5038046123" description="Beta-galactosidase" evidence="9">
    <location>
        <begin position="18"/>
        <end position="650"/>
    </location>
</feature>
<dbReference type="GO" id="GO:0004565">
    <property type="term" value="F:beta-galactosidase activity"/>
    <property type="evidence" value="ECO:0007669"/>
    <property type="project" value="UniProtKB-EC"/>
</dbReference>
<evidence type="ECO:0000256" key="1">
    <source>
        <dbReference type="ARBA" id="ARBA00009809"/>
    </source>
</evidence>
<dbReference type="FunFam" id="3.20.20.80:FF:000017">
    <property type="entry name" value="Beta-galactosidase"/>
    <property type="match status" value="1"/>
</dbReference>
<dbReference type="WBParaSite" id="PSAMB.scaffold5915size10596.g27545.t1">
    <property type="protein sequence ID" value="PSAMB.scaffold5915size10596.g27545.t1"/>
    <property type="gene ID" value="PSAMB.scaffold5915size10596.g27545"/>
</dbReference>
<dbReference type="Gene3D" id="2.60.120.260">
    <property type="entry name" value="Galactose-binding domain-like"/>
    <property type="match status" value="2"/>
</dbReference>
<feature type="domain" description="Beta-galactosidase galactose-binding" evidence="12">
    <location>
        <begin position="560"/>
        <end position="615"/>
    </location>
</feature>
<comment type="catalytic activity">
    <reaction evidence="7">
        <text>Hydrolysis of terminal non-reducing beta-D-galactose residues in beta-D-galactosides.</text>
        <dbReference type="EC" id="3.2.1.23"/>
    </reaction>
</comment>
<keyword evidence="3 7" id="KW-0378">Hydrolase</keyword>
<evidence type="ECO:0000313" key="13">
    <source>
        <dbReference type="Proteomes" id="UP000887566"/>
    </source>
</evidence>
<evidence type="ECO:0000256" key="3">
    <source>
        <dbReference type="ARBA" id="ARBA00022801"/>
    </source>
</evidence>
<feature type="active site" description="Nucleophile" evidence="6">
    <location>
        <position position="268"/>
    </location>
</feature>
<proteinExistence type="inferred from homology"/>
<evidence type="ECO:0000313" key="14">
    <source>
        <dbReference type="WBParaSite" id="PSAMB.scaffold5915size10596.g27545.t1"/>
    </source>
</evidence>
<dbReference type="AlphaFoldDB" id="A0A914WYH7"/>
<feature type="active site" description="Proton donor" evidence="6">
    <location>
        <position position="177"/>
    </location>
</feature>
<feature type="signal peptide" evidence="9">
    <location>
        <begin position="1"/>
        <end position="17"/>
    </location>
</feature>
<dbReference type="InterPro" id="IPR017853">
    <property type="entry name" value="GH"/>
</dbReference>
<dbReference type="InterPro" id="IPR031330">
    <property type="entry name" value="Gly_Hdrlase_35_cat"/>
</dbReference>
<dbReference type="Pfam" id="PF21317">
    <property type="entry name" value="BetaGal_ABD_1"/>
    <property type="match status" value="1"/>
</dbReference>
<dbReference type="InterPro" id="IPR026283">
    <property type="entry name" value="B-gal_1-like"/>
</dbReference>
<dbReference type="InterPro" id="IPR001944">
    <property type="entry name" value="Glycoside_Hdrlase_35"/>
</dbReference>
<sequence length="650" mass="74109">MRLLLLFLCGALTAASARRTFGIDYENNCFLKDGQPYRYISGTIHYFRVPAKYWEDRLLKMRALGCNAVQTYIMWLWHEPIQGHYSFSGSVNITRFLTIANRLGLDVILRIGPYSDAEQDMGGFPAWTLKERGIQFRTSDPRYTQLVKTWWDKLLPMIKPFLYTNGGPVIMVQVENEYGWWNPIDKNYTSWLLSVLSLFSGNLAQSHFGDGIVYFTTDPAQPALVKGGHIEGAYASVDFGSGLDEKAVGDSFKIQRIVSPRGPLINSEFYPGWFTEWGEKYVYTPASAVIKTMNAMYALNASFNIYLVHGGTNFGYAAGAEHIGDQPFHTVTTSYDWSAPIREDGHTIGKFFEMQQAIHALTGKPIRPLPPPIIRQAYGSIEMRYYGTVFDHLKELTLDKPVHSRYPLTAEDVDHYYGFLLYEVKLPKDAKITINATDAINDRGDFFLNRRIKLLSTQRAQSQQTVFVIDRAHYDLDENQPLLLSILVENQGRICYTPRLSDYKGIVQNITANGKALEKWTIYRISFTDIIRKLEEAPEELQLRVRESENDLTSMTKFIPSLFVGEFDTKGRTVGDTWIDTTDWGKGQMFTGKAFGLGRYWPSKGPQLTLYHPMVQAGKNQLVFFELDKPGNCFGKKCYAQSVLNPLWIQ</sequence>
<dbReference type="EC" id="3.2.1.23" evidence="7"/>
<name>A0A914WYH7_9BILA</name>
<dbReference type="Pfam" id="PF01301">
    <property type="entry name" value="Glyco_hydro_35"/>
    <property type="match status" value="1"/>
</dbReference>
<evidence type="ECO:0000259" key="12">
    <source>
        <dbReference type="Pfam" id="PF21467"/>
    </source>
</evidence>
<evidence type="ECO:0000256" key="6">
    <source>
        <dbReference type="PIRSR" id="PIRSR006336-1"/>
    </source>
</evidence>
<reference evidence="14" key="1">
    <citation type="submission" date="2022-11" db="UniProtKB">
        <authorList>
            <consortium name="WormBaseParasite"/>
        </authorList>
    </citation>
    <scope>IDENTIFICATION</scope>
</reference>
<evidence type="ECO:0000259" key="11">
    <source>
        <dbReference type="Pfam" id="PF21317"/>
    </source>
</evidence>
<evidence type="ECO:0000256" key="4">
    <source>
        <dbReference type="ARBA" id="ARBA00023180"/>
    </source>
</evidence>
<dbReference type="PRINTS" id="PR00742">
    <property type="entry name" value="GLHYDRLASE35"/>
</dbReference>
<dbReference type="Proteomes" id="UP000887566">
    <property type="component" value="Unplaced"/>
</dbReference>
<dbReference type="PROSITE" id="PS01182">
    <property type="entry name" value="GLYCOSYL_HYDROL_F35"/>
    <property type="match status" value="1"/>
</dbReference>
<dbReference type="Gene3D" id="3.20.20.80">
    <property type="entry name" value="Glycosidases"/>
    <property type="match status" value="1"/>
</dbReference>
<evidence type="ECO:0000256" key="7">
    <source>
        <dbReference type="RuleBase" id="RU000675"/>
    </source>
</evidence>
<organism evidence="13 14">
    <name type="scientific">Plectus sambesii</name>
    <dbReference type="NCBI Taxonomy" id="2011161"/>
    <lineage>
        <taxon>Eukaryota</taxon>
        <taxon>Metazoa</taxon>
        <taxon>Ecdysozoa</taxon>
        <taxon>Nematoda</taxon>
        <taxon>Chromadorea</taxon>
        <taxon>Plectida</taxon>
        <taxon>Plectina</taxon>
        <taxon>Plectoidea</taxon>
        <taxon>Plectidae</taxon>
        <taxon>Plectus</taxon>
    </lineage>
</organism>
<keyword evidence="13" id="KW-1185">Reference proteome</keyword>
<evidence type="ECO:0000256" key="8">
    <source>
        <dbReference type="RuleBase" id="RU003679"/>
    </source>
</evidence>
<keyword evidence="5 7" id="KW-0326">Glycosidase</keyword>
<dbReference type="InterPro" id="IPR048913">
    <property type="entry name" value="BetaGal_gal-bd"/>
</dbReference>
<keyword evidence="2 9" id="KW-0732">Signal</keyword>
<dbReference type="PIRSF" id="PIRSF006336">
    <property type="entry name" value="B-gal"/>
    <property type="match status" value="1"/>
</dbReference>